<dbReference type="Proteomes" id="UP000239772">
    <property type="component" value="Unassembled WGS sequence"/>
</dbReference>
<dbReference type="Gene3D" id="3.90.850.10">
    <property type="entry name" value="Fumarylacetoacetase-like, C-terminal domain"/>
    <property type="match status" value="1"/>
</dbReference>
<evidence type="ECO:0000256" key="1">
    <source>
        <dbReference type="ARBA" id="ARBA00022723"/>
    </source>
</evidence>
<dbReference type="SUPFAM" id="SSF56529">
    <property type="entry name" value="FAH"/>
    <property type="match status" value="1"/>
</dbReference>
<evidence type="ECO:0000313" key="3">
    <source>
        <dbReference type="EMBL" id="PSC06764.1"/>
    </source>
</evidence>
<gene>
    <name evidence="3" type="ORF">SLNSH_02920</name>
</gene>
<reference evidence="4" key="1">
    <citation type="submission" date="2018-03" db="EMBL/GenBank/DDBJ databases">
        <authorList>
            <person name="Sun L."/>
            <person name="Liu H."/>
            <person name="Chen W."/>
            <person name="Huang K."/>
            <person name="Liu W."/>
            <person name="Gao X."/>
        </authorList>
    </citation>
    <scope>NUCLEOTIDE SEQUENCE [LARGE SCALE GENOMIC DNA]</scope>
    <source>
        <strain evidence="4">SH9</strain>
    </source>
</reference>
<dbReference type="Pfam" id="PF01557">
    <property type="entry name" value="FAA_hydrolase"/>
    <property type="match status" value="1"/>
</dbReference>
<evidence type="ECO:0000259" key="2">
    <source>
        <dbReference type="Pfam" id="PF01557"/>
    </source>
</evidence>
<dbReference type="InterPro" id="IPR011234">
    <property type="entry name" value="Fumarylacetoacetase-like_C"/>
</dbReference>
<dbReference type="RefSeq" id="WP_106335142.1">
    <property type="nucleotide sequence ID" value="NZ_PVZS01000002.1"/>
</dbReference>
<dbReference type="PANTHER" id="PTHR11820">
    <property type="entry name" value="ACYLPYRUVASE"/>
    <property type="match status" value="1"/>
</dbReference>
<dbReference type="GO" id="GO:0018773">
    <property type="term" value="F:acetylpyruvate hydrolase activity"/>
    <property type="evidence" value="ECO:0007669"/>
    <property type="project" value="TreeGrafter"/>
</dbReference>
<keyword evidence="1" id="KW-0479">Metal-binding</keyword>
<dbReference type="EMBL" id="PVZS01000002">
    <property type="protein sequence ID" value="PSC06764.1"/>
    <property type="molecule type" value="Genomic_DNA"/>
</dbReference>
<keyword evidence="3" id="KW-0378">Hydrolase</keyword>
<dbReference type="InterPro" id="IPR036663">
    <property type="entry name" value="Fumarylacetoacetase_C_sf"/>
</dbReference>
<comment type="caution">
    <text evidence="3">The sequence shown here is derived from an EMBL/GenBank/DDBJ whole genome shotgun (WGS) entry which is preliminary data.</text>
</comment>
<dbReference type="OrthoDB" id="5197601at2"/>
<proteinExistence type="predicted"/>
<dbReference type="GO" id="GO:0046872">
    <property type="term" value="F:metal ion binding"/>
    <property type="evidence" value="ECO:0007669"/>
    <property type="project" value="UniProtKB-KW"/>
</dbReference>
<dbReference type="PANTHER" id="PTHR11820:SF90">
    <property type="entry name" value="FLUTATHIONE S-TRANSFERASE"/>
    <property type="match status" value="1"/>
</dbReference>
<accession>A0A2T1HYS9</accession>
<feature type="domain" description="Fumarylacetoacetase-like C-terminal" evidence="2">
    <location>
        <begin position="29"/>
        <end position="234"/>
    </location>
</feature>
<keyword evidence="4" id="KW-1185">Reference proteome</keyword>
<name>A0A2T1HYS9_9HYPH</name>
<protein>
    <submittedName>
        <fullName evidence="3">Fumarylacetoacetate hydrolase</fullName>
    </submittedName>
</protein>
<evidence type="ECO:0000313" key="4">
    <source>
        <dbReference type="Proteomes" id="UP000239772"/>
    </source>
</evidence>
<dbReference type="AlphaFoldDB" id="A0A2T1HYS9"/>
<organism evidence="3 4">
    <name type="scientific">Alsobacter soli</name>
    <dbReference type="NCBI Taxonomy" id="2109933"/>
    <lineage>
        <taxon>Bacteria</taxon>
        <taxon>Pseudomonadati</taxon>
        <taxon>Pseudomonadota</taxon>
        <taxon>Alphaproteobacteria</taxon>
        <taxon>Hyphomicrobiales</taxon>
        <taxon>Alsobacteraceae</taxon>
        <taxon>Alsobacter</taxon>
    </lineage>
</organism>
<sequence>MSESYAIAIEPRPALPVAGSDKLFPVRRVYCIGRNYAAHAREMGGDPTREPPFFFAKAADTLQPVPAGQTVEHPYPPQSSNYHHEIEMVVALKSGGRDIPESEALNHVFGYAVGLDMTRRDLQDEAKQLRRPWESGKSSDLSGPCGPIHRVEEVGHPSKGAIGVTVNGQPKQHGDLSDMIWSVAEQIAILSRFYELKAGDVIFSGTPEGVGKVERGDVMVGSVEGLGEIKLKVV</sequence>